<dbReference type="EMBL" id="CP017480">
    <property type="protein sequence ID" value="APG03729.1"/>
    <property type="molecule type" value="Genomic_DNA"/>
</dbReference>
<dbReference type="PANTHER" id="PTHR43877">
    <property type="entry name" value="AMINOALKYLPHOSPHONATE N-ACETYLTRANSFERASE-RELATED-RELATED"/>
    <property type="match status" value="1"/>
</dbReference>
<dbReference type="PANTHER" id="PTHR43877:SF1">
    <property type="entry name" value="ACETYLTRANSFERASE"/>
    <property type="match status" value="1"/>
</dbReference>
<dbReference type="SUPFAM" id="SSF55729">
    <property type="entry name" value="Acyl-CoA N-acyltransferases (Nat)"/>
    <property type="match status" value="1"/>
</dbReference>
<dbReference type="InterPro" id="IPR000182">
    <property type="entry name" value="GNAT_dom"/>
</dbReference>
<dbReference type="InterPro" id="IPR016181">
    <property type="entry name" value="Acyl_CoA_acyltransferase"/>
</dbReference>
<dbReference type="PROSITE" id="PS51186">
    <property type="entry name" value="GNAT"/>
    <property type="match status" value="1"/>
</dbReference>
<accession>A0A0G9HA90</accession>
<keyword evidence="1" id="KW-0808">Transferase</keyword>
<dbReference type="Pfam" id="PF00583">
    <property type="entry name" value="Acetyltransf_1"/>
    <property type="match status" value="1"/>
</dbReference>
<keyword evidence="2" id="KW-0012">Acyltransferase</keyword>
<evidence type="ECO:0000313" key="4">
    <source>
        <dbReference type="Proteomes" id="UP000182987"/>
    </source>
</evidence>
<dbReference type="STRING" id="1440763.BJI69_07280"/>
<evidence type="ECO:0000256" key="2">
    <source>
        <dbReference type="ARBA" id="ARBA00023315"/>
    </source>
</evidence>
<gene>
    <name evidence="3" type="ORF">BJI69_07280</name>
</gene>
<protein>
    <submittedName>
        <fullName evidence="3">GNAT family N-acetyltransferase</fullName>
    </submittedName>
</protein>
<dbReference type="Proteomes" id="UP000182987">
    <property type="component" value="Chromosome"/>
</dbReference>
<dbReference type="GO" id="GO:0016747">
    <property type="term" value="F:acyltransferase activity, transferring groups other than amino-acyl groups"/>
    <property type="evidence" value="ECO:0007669"/>
    <property type="project" value="InterPro"/>
</dbReference>
<sequence length="178" mass="19372">MIHPTEPTSFDLRVATIAQAAALADVMERTFRATFGDSTTDGHMAEHCRSSYGEALQRAEIGDPDTTTLLVKDGDVIAGFAQVRPGNRPNGVTASQPVEIHRIYVDVPWHGKGVAAMLMEAALRDAVKRGADGVWLGVWEDNARAIRFYAKWGFVAVGEHIFHVGGDAQRDVLMSRAL</sequence>
<reference evidence="4" key="1">
    <citation type="submission" date="2016-09" db="EMBL/GenBank/DDBJ databases">
        <authorList>
            <person name="Lysoe E."/>
        </authorList>
    </citation>
    <scope>NUCLEOTIDE SEQUENCE [LARGE SCALE GENOMIC DNA]</scope>
    <source>
        <strain evidence="4">LJ96T</strain>
    </source>
</reference>
<name>A0A0G9HA90_9GAMM</name>
<evidence type="ECO:0000256" key="1">
    <source>
        <dbReference type="ARBA" id="ARBA00022679"/>
    </source>
</evidence>
<dbReference type="KEGG" id="lrz:BJI69_07280"/>
<keyword evidence="4" id="KW-1185">Reference proteome</keyword>
<dbReference type="CDD" id="cd04301">
    <property type="entry name" value="NAT_SF"/>
    <property type="match status" value="1"/>
</dbReference>
<proteinExistence type="predicted"/>
<dbReference type="AlphaFoldDB" id="A0A0G9HA90"/>
<evidence type="ECO:0000313" key="3">
    <source>
        <dbReference type="EMBL" id="APG03729.1"/>
    </source>
</evidence>
<organism evidence="3 4">
    <name type="scientific">Luteibacter rhizovicinus DSM 16549</name>
    <dbReference type="NCBI Taxonomy" id="1440763"/>
    <lineage>
        <taxon>Bacteria</taxon>
        <taxon>Pseudomonadati</taxon>
        <taxon>Pseudomonadota</taxon>
        <taxon>Gammaproteobacteria</taxon>
        <taxon>Lysobacterales</taxon>
        <taxon>Rhodanobacteraceae</taxon>
        <taxon>Luteibacter</taxon>
    </lineage>
</organism>
<dbReference type="PATRIC" id="fig|1440763.5.peg.2417"/>
<dbReference type="Gene3D" id="3.40.630.30">
    <property type="match status" value="1"/>
</dbReference>
<dbReference type="InterPro" id="IPR050832">
    <property type="entry name" value="Bact_Acetyltransf"/>
</dbReference>